<name>A0A5K7ZQ89_9BACT</name>
<proteinExistence type="predicted"/>
<dbReference type="EMBL" id="AP021876">
    <property type="protein sequence ID" value="BBO81610.1"/>
    <property type="molecule type" value="Genomic_DNA"/>
</dbReference>
<evidence type="ECO:0000259" key="1">
    <source>
        <dbReference type="PROSITE" id="PS50075"/>
    </source>
</evidence>
<dbReference type="KEGG" id="dov:DSCO28_21760"/>
<feature type="domain" description="Carrier" evidence="1">
    <location>
        <begin position="8"/>
        <end position="86"/>
    </location>
</feature>
<dbReference type="Pfam" id="PF00550">
    <property type="entry name" value="PP-binding"/>
    <property type="match status" value="1"/>
</dbReference>
<dbReference type="PROSITE" id="PS50075">
    <property type="entry name" value="CARRIER"/>
    <property type="match status" value="1"/>
</dbReference>
<gene>
    <name evidence="2" type="ORF">DSCO28_21760</name>
</gene>
<evidence type="ECO:0000313" key="3">
    <source>
        <dbReference type="Proteomes" id="UP000425960"/>
    </source>
</evidence>
<reference evidence="2 3" key="1">
    <citation type="submission" date="2019-11" db="EMBL/GenBank/DDBJ databases">
        <title>Comparative genomics of hydrocarbon-degrading Desulfosarcina strains.</title>
        <authorList>
            <person name="Watanabe M."/>
            <person name="Kojima H."/>
            <person name="Fukui M."/>
        </authorList>
    </citation>
    <scope>NUCLEOTIDE SEQUENCE [LARGE SCALE GENOMIC DNA]</scope>
    <source>
        <strain evidence="2 3">28bB2T</strain>
    </source>
</reference>
<accession>A0A5K7ZQ89</accession>
<dbReference type="Gene3D" id="1.10.1200.10">
    <property type="entry name" value="ACP-like"/>
    <property type="match status" value="1"/>
</dbReference>
<protein>
    <recommendedName>
        <fullName evidence="1">Carrier domain-containing protein</fullName>
    </recommendedName>
</protein>
<dbReference type="InterPro" id="IPR036736">
    <property type="entry name" value="ACP-like_sf"/>
</dbReference>
<dbReference type="AlphaFoldDB" id="A0A5K7ZQ89"/>
<dbReference type="Proteomes" id="UP000425960">
    <property type="component" value="Chromosome"/>
</dbReference>
<dbReference type="RefSeq" id="WP_155310118.1">
    <property type="nucleotide sequence ID" value="NZ_AP021876.1"/>
</dbReference>
<sequence>MQAGSNTDNITLRIAEIMIDELKLEDVTPETFDPDMDLVDEVGIDSMDLATVALVLRDEYAVRIDEDDYPKLTTIRLIATYIQDKLDSAAA</sequence>
<dbReference type="SUPFAM" id="SSF47336">
    <property type="entry name" value="ACP-like"/>
    <property type="match status" value="1"/>
</dbReference>
<evidence type="ECO:0000313" key="2">
    <source>
        <dbReference type="EMBL" id="BBO81610.1"/>
    </source>
</evidence>
<dbReference type="InterPro" id="IPR009081">
    <property type="entry name" value="PP-bd_ACP"/>
</dbReference>
<organism evidence="2 3">
    <name type="scientific">Desulfosarcina ovata subsp. sediminis</name>
    <dbReference type="NCBI Taxonomy" id="885957"/>
    <lineage>
        <taxon>Bacteria</taxon>
        <taxon>Pseudomonadati</taxon>
        <taxon>Thermodesulfobacteriota</taxon>
        <taxon>Desulfobacteria</taxon>
        <taxon>Desulfobacterales</taxon>
        <taxon>Desulfosarcinaceae</taxon>
        <taxon>Desulfosarcina</taxon>
    </lineage>
</organism>